<dbReference type="RefSeq" id="WP_128533449.1">
    <property type="nucleotide sequence ID" value="NZ_SBIW01000003.1"/>
</dbReference>
<dbReference type="EMBL" id="SBIW01000003">
    <property type="protein sequence ID" value="RWY54014.1"/>
    <property type="molecule type" value="Genomic_DNA"/>
</dbReference>
<dbReference type="Gene3D" id="3.40.50.720">
    <property type="entry name" value="NAD(P)-binding Rossmann-like Domain"/>
    <property type="match status" value="1"/>
</dbReference>
<dbReference type="Pfam" id="PF13561">
    <property type="entry name" value="adh_short_C2"/>
    <property type="match status" value="1"/>
</dbReference>
<reference evidence="4 5" key="1">
    <citation type="submission" date="2019-01" db="EMBL/GenBank/DDBJ databases">
        <title>Mucilaginibacter antarcticum sp. nov., isolated from antarctic soil.</title>
        <authorList>
            <person name="Yan Y.-Q."/>
            <person name="Du Z.-J."/>
        </authorList>
    </citation>
    <scope>NUCLEOTIDE SEQUENCE [LARGE SCALE GENOMIC DNA]</scope>
    <source>
        <strain evidence="4 5">F01003</strain>
    </source>
</reference>
<accession>A0A3S3XA82</accession>
<dbReference type="PANTHER" id="PTHR43477:SF1">
    <property type="entry name" value="DIHYDROANTICAPSIN 7-DEHYDROGENASE"/>
    <property type="match status" value="1"/>
</dbReference>
<keyword evidence="2" id="KW-0560">Oxidoreductase</keyword>
<dbReference type="Proteomes" id="UP000286701">
    <property type="component" value="Unassembled WGS sequence"/>
</dbReference>
<organism evidence="4 5">
    <name type="scientific">Mucilaginibacter gilvus</name>
    <dbReference type="NCBI Taxonomy" id="2305909"/>
    <lineage>
        <taxon>Bacteria</taxon>
        <taxon>Pseudomonadati</taxon>
        <taxon>Bacteroidota</taxon>
        <taxon>Sphingobacteriia</taxon>
        <taxon>Sphingobacteriales</taxon>
        <taxon>Sphingobacteriaceae</taxon>
        <taxon>Mucilaginibacter</taxon>
    </lineage>
</organism>
<evidence type="ECO:0000256" key="1">
    <source>
        <dbReference type="ARBA" id="ARBA00006484"/>
    </source>
</evidence>
<dbReference type="CDD" id="cd05233">
    <property type="entry name" value="SDR_c"/>
    <property type="match status" value="1"/>
</dbReference>
<dbReference type="AlphaFoldDB" id="A0A3S3XA82"/>
<proteinExistence type="inferred from homology"/>
<evidence type="ECO:0000313" key="5">
    <source>
        <dbReference type="Proteomes" id="UP000286701"/>
    </source>
</evidence>
<evidence type="ECO:0000259" key="3">
    <source>
        <dbReference type="SMART" id="SM00822"/>
    </source>
</evidence>
<name>A0A3S3XA82_9SPHI</name>
<dbReference type="GO" id="GO:0016491">
    <property type="term" value="F:oxidoreductase activity"/>
    <property type="evidence" value="ECO:0007669"/>
    <property type="project" value="UniProtKB-KW"/>
</dbReference>
<comment type="similarity">
    <text evidence="1">Belongs to the short-chain dehydrogenases/reductases (SDR) family.</text>
</comment>
<dbReference type="InterPro" id="IPR051122">
    <property type="entry name" value="SDR_DHRS6-like"/>
</dbReference>
<evidence type="ECO:0000256" key="2">
    <source>
        <dbReference type="ARBA" id="ARBA00023002"/>
    </source>
</evidence>
<gene>
    <name evidence="4" type="ORF">EPL05_08135</name>
</gene>
<dbReference type="SMART" id="SM00822">
    <property type="entry name" value="PKS_KR"/>
    <property type="match status" value="1"/>
</dbReference>
<dbReference type="InterPro" id="IPR036291">
    <property type="entry name" value="NAD(P)-bd_dom_sf"/>
</dbReference>
<dbReference type="PRINTS" id="PR00081">
    <property type="entry name" value="GDHRDH"/>
</dbReference>
<feature type="domain" description="Ketoreductase" evidence="3">
    <location>
        <begin position="6"/>
        <end position="171"/>
    </location>
</feature>
<comment type="caution">
    <text evidence="4">The sequence shown here is derived from an EMBL/GenBank/DDBJ whole genome shotgun (WGS) entry which is preliminary data.</text>
</comment>
<protein>
    <submittedName>
        <fullName evidence="4">SDR family oxidoreductase</fullName>
    </submittedName>
</protein>
<sequence length="238" mass="24889">MNFNGKNILVIGGSSGIGLSLIKLLAANGATVYNISRTSSPEWPVGVNHLTLDILQDCSPAAAFLPEQLHGLVYSVGSITLKPFARLTEDDFLNDYRVNVTGAVKIIQQALKPLKVAQSASVVLISSVAAKTGMSFHGSIAAAKSAVEGLALSLAAELSPNRIRVNVIAPSLTDTPLAQTFLSTPERKEASNKRHPLGKYGVPEDISSAIAFLLADETAWMTGQVIGIDGGLGKLKAG</sequence>
<dbReference type="InterPro" id="IPR057326">
    <property type="entry name" value="KR_dom"/>
</dbReference>
<dbReference type="SUPFAM" id="SSF51735">
    <property type="entry name" value="NAD(P)-binding Rossmann-fold domains"/>
    <property type="match status" value="1"/>
</dbReference>
<evidence type="ECO:0000313" key="4">
    <source>
        <dbReference type="EMBL" id="RWY54014.1"/>
    </source>
</evidence>
<dbReference type="PANTHER" id="PTHR43477">
    <property type="entry name" value="DIHYDROANTICAPSIN 7-DEHYDROGENASE"/>
    <property type="match status" value="1"/>
</dbReference>
<dbReference type="OrthoDB" id="9803333at2"/>
<keyword evidence="5" id="KW-1185">Reference proteome</keyword>
<dbReference type="InterPro" id="IPR002347">
    <property type="entry name" value="SDR_fam"/>
</dbReference>